<evidence type="ECO:0000313" key="1">
    <source>
        <dbReference type="EMBL" id="ORY11403.1"/>
    </source>
</evidence>
<reference evidence="1 2" key="1">
    <citation type="submission" date="2016-07" db="EMBL/GenBank/DDBJ databases">
        <title>Pervasive Adenine N6-methylation of Active Genes in Fungi.</title>
        <authorList>
            <consortium name="DOE Joint Genome Institute"/>
            <person name="Mondo S.J."/>
            <person name="Dannebaum R.O."/>
            <person name="Kuo R.C."/>
            <person name="Labutti K."/>
            <person name="Haridas S."/>
            <person name="Kuo A."/>
            <person name="Salamov A."/>
            <person name="Ahrendt S.R."/>
            <person name="Lipzen A."/>
            <person name="Sullivan W."/>
            <person name="Andreopoulos W.B."/>
            <person name="Clum A."/>
            <person name="Lindquist E."/>
            <person name="Daum C."/>
            <person name="Ramamoorthy G.K."/>
            <person name="Gryganskyi A."/>
            <person name="Culley D."/>
            <person name="Magnuson J.K."/>
            <person name="James T.Y."/>
            <person name="O'Malley M.A."/>
            <person name="Stajich J.E."/>
            <person name="Spatafora J.W."/>
            <person name="Visel A."/>
            <person name="Grigoriev I.V."/>
        </authorList>
    </citation>
    <scope>NUCLEOTIDE SEQUENCE [LARGE SCALE GENOMIC DNA]</scope>
    <source>
        <strain evidence="1 2">CBS 115471</strain>
    </source>
</reference>
<evidence type="ECO:0000313" key="2">
    <source>
        <dbReference type="Proteomes" id="UP000193144"/>
    </source>
</evidence>
<sequence>MSVKTPGSALFLLVSQPSIPEYHKPIQPTAYSPSHSPRFRAPETRQVAAELPLLLDRVIVGLDQASLSLTSDMDTEQPLFNLNFMQRDALGVYDEQAPFEYYGDFNFQSLQVNNAINFGASTCPTITLNSDISSFIPPHQSPQTPKHRLPKVIVRHLLTPPPHAFLNGVLAINWVVGAAGSSHFEFRDADERIVLTQSSVIRQHGAALGLPRALLGWLCGNDPEFTSTEESMILTPDFFESEVDVDFEQN</sequence>
<protein>
    <submittedName>
        <fullName evidence="1">Uncharacterized protein</fullName>
    </submittedName>
</protein>
<name>A0A1Y1ZMC4_9PLEO</name>
<comment type="caution">
    <text evidence="1">The sequence shown here is derived from an EMBL/GenBank/DDBJ whole genome shotgun (WGS) entry which is preliminary data.</text>
</comment>
<keyword evidence="2" id="KW-1185">Reference proteome</keyword>
<dbReference type="OrthoDB" id="3927820at2759"/>
<organism evidence="1 2">
    <name type="scientific">Clohesyomyces aquaticus</name>
    <dbReference type="NCBI Taxonomy" id="1231657"/>
    <lineage>
        <taxon>Eukaryota</taxon>
        <taxon>Fungi</taxon>
        <taxon>Dikarya</taxon>
        <taxon>Ascomycota</taxon>
        <taxon>Pezizomycotina</taxon>
        <taxon>Dothideomycetes</taxon>
        <taxon>Pleosporomycetidae</taxon>
        <taxon>Pleosporales</taxon>
        <taxon>Lindgomycetaceae</taxon>
        <taxon>Clohesyomyces</taxon>
    </lineage>
</organism>
<dbReference type="AlphaFoldDB" id="A0A1Y1ZMC4"/>
<accession>A0A1Y1ZMC4</accession>
<dbReference type="EMBL" id="MCFA01000061">
    <property type="protein sequence ID" value="ORY11403.1"/>
    <property type="molecule type" value="Genomic_DNA"/>
</dbReference>
<dbReference type="Proteomes" id="UP000193144">
    <property type="component" value="Unassembled WGS sequence"/>
</dbReference>
<proteinExistence type="predicted"/>
<gene>
    <name evidence="1" type="ORF">BCR34DRAFT_601354</name>
</gene>